<gene>
    <name evidence="8" type="ORF">C8P66_11919</name>
</gene>
<evidence type="ECO:0000259" key="7">
    <source>
        <dbReference type="PROSITE" id="PS50885"/>
    </source>
</evidence>
<dbReference type="Pfam" id="PF00015">
    <property type="entry name" value="MCPsignal"/>
    <property type="match status" value="1"/>
</dbReference>
<comment type="caution">
    <text evidence="8">The sequence shown here is derived from an EMBL/GenBank/DDBJ whole genome shotgun (WGS) entry which is preliminary data.</text>
</comment>
<evidence type="ECO:0000313" key="8">
    <source>
        <dbReference type="EMBL" id="PZW42127.1"/>
    </source>
</evidence>
<dbReference type="RefSeq" id="WP_111399314.1">
    <property type="nucleotide sequence ID" value="NZ_QKYU01000019.1"/>
</dbReference>
<dbReference type="PANTHER" id="PTHR32089:SF112">
    <property type="entry name" value="LYSOZYME-LIKE PROTEIN-RELATED"/>
    <property type="match status" value="1"/>
</dbReference>
<feature type="region of interest" description="Disordered" evidence="4">
    <location>
        <begin position="504"/>
        <end position="524"/>
    </location>
</feature>
<reference evidence="8 9" key="1">
    <citation type="submission" date="2018-06" db="EMBL/GenBank/DDBJ databases">
        <title>Genomic Encyclopedia of Archaeal and Bacterial Type Strains, Phase II (KMG-II): from individual species to whole genera.</title>
        <authorList>
            <person name="Goeker M."/>
        </authorList>
    </citation>
    <scope>NUCLEOTIDE SEQUENCE [LARGE SCALE GENOMIC DNA]</scope>
    <source>
        <strain evidence="8 9">DSM 24525</strain>
    </source>
</reference>
<dbReference type="Pfam" id="PF12729">
    <property type="entry name" value="4HB_MCP_1"/>
    <property type="match status" value="1"/>
</dbReference>
<dbReference type="SMART" id="SM00283">
    <property type="entry name" value="MA"/>
    <property type="match status" value="1"/>
</dbReference>
<dbReference type="PROSITE" id="PS50885">
    <property type="entry name" value="HAMP"/>
    <property type="match status" value="1"/>
</dbReference>
<sequence>MFDRLSIRHKLIAAFAALLCLTLILGAVALNRVGAVRTVAVDMQTRWMPSAYRLGLLNTAASDHRFAVALHVANTEAAAIPDLDARLARALQQVAAARAAYEPMIDTAEERQLYPEFMRLWGAYQREADAVVALSRRNENQAATTRMLAQMMPAYHAVRPVIDRLQQANVDGAATEEEDGNHAYRQTFAFVTGLLAAIVLLGAGLAWLIIRSIGKGIASVVTPMRAMAVGDLSAEVPKLPETTELGSIATALGAFHGALLAKRQADDALAVEARVKSARAERVEALIGGFEADSAEALRIVAAASVELDATAGAMQAAAHASTEQAASLAAASEQANANVQTVAASSEEMAASIGEVARQVAESARVAQQAAQDARATDAAVGRLSDSATRIGEVIRLISGIAGQTNLLALNATIEAARAGEHGKGFAVVASEVKALAQQTAKATEEIGAQIAAMQSATGEAVEAIRGIGRTIEGMDALTAQVAAATEEQAAATREIGRAVAEAATGTRDVSRHASGLTEGAQQTGAAAAQVRAASGELAQRAESLRGQVDGFLSGIRAA</sequence>
<evidence type="ECO:0000313" key="9">
    <source>
        <dbReference type="Proteomes" id="UP000249688"/>
    </source>
</evidence>
<proteinExistence type="inferred from homology"/>
<dbReference type="EMBL" id="QKYU01000019">
    <property type="protein sequence ID" value="PZW42127.1"/>
    <property type="molecule type" value="Genomic_DNA"/>
</dbReference>
<evidence type="ECO:0000256" key="4">
    <source>
        <dbReference type="SAM" id="MobiDB-lite"/>
    </source>
</evidence>
<feature type="domain" description="HAMP" evidence="7">
    <location>
        <begin position="211"/>
        <end position="264"/>
    </location>
</feature>
<dbReference type="GO" id="GO:0016020">
    <property type="term" value="C:membrane"/>
    <property type="evidence" value="ECO:0007669"/>
    <property type="project" value="InterPro"/>
</dbReference>
<dbReference type="PROSITE" id="PS50111">
    <property type="entry name" value="CHEMOTAXIS_TRANSDUC_2"/>
    <property type="match status" value="1"/>
</dbReference>
<dbReference type="InterPro" id="IPR003660">
    <property type="entry name" value="HAMP_dom"/>
</dbReference>
<dbReference type="Gene3D" id="6.10.340.10">
    <property type="match status" value="1"/>
</dbReference>
<keyword evidence="5" id="KW-1133">Transmembrane helix</keyword>
<evidence type="ECO:0000256" key="3">
    <source>
        <dbReference type="PROSITE-ProRule" id="PRU00284"/>
    </source>
</evidence>
<dbReference type="InterPro" id="IPR024478">
    <property type="entry name" value="HlyB_4HB_MCP"/>
</dbReference>
<dbReference type="InterPro" id="IPR004089">
    <property type="entry name" value="MCPsignal_dom"/>
</dbReference>
<name>A0A2W7IRQ9_9PROT</name>
<dbReference type="Gene3D" id="1.10.287.950">
    <property type="entry name" value="Methyl-accepting chemotaxis protein"/>
    <property type="match status" value="1"/>
</dbReference>
<comment type="similarity">
    <text evidence="2">Belongs to the methyl-accepting chemotaxis (MCP) protein family.</text>
</comment>
<accession>A0A2W7IRQ9</accession>
<evidence type="ECO:0000259" key="6">
    <source>
        <dbReference type="PROSITE" id="PS50111"/>
    </source>
</evidence>
<evidence type="ECO:0000256" key="2">
    <source>
        <dbReference type="ARBA" id="ARBA00029447"/>
    </source>
</evidence>
<dbReference type="OrthoDB" id="7295762at2"/>
<feature type="transmembrane region" description="Helical" evidence="5">
    <location>
        <begin position="188"/>
        <end position="210"/>
    </location>
</feature>
<dbReference type="SUPFAM" id="SSF58104">
    <property type="entry name" value="Methyl-accepting chemotaxis protein (MCP) signaling domain"/>
    <property type="match status" value="1"/>
</dbReference>
<keyword evidence="5" id="KW-0472">Membrane</keyword>
<dbReference type="PANTHER" id="PTHR32089">
    <property type="entry name" value="METHYL-ACCEPTING CHEMOTAXIS PROTEIN MCPB"/>
    <property type="match status" value="1"/>
</dbReference>
<keyword evidence="1 3" id="KW-0807">Transducer</keyword>
<dbReference type="AlphaFoldDB" id="A0A2W7IRQ9"/>
<keyword evidence="9" id="KW-1185">Reference proteome</keyword>
<dbReference type="SMART" id="SM00304">
    <property type="entry name" value="HAMP"/>
    <property type="match status" value="1"/>
</dbReference>
<feature type="domain" description="Methyl-accepting transducer" evidence="6">
    <location>
        <begin position="304"/>
        <end position="540"/>
    </location>
</feature>
<dbReference type="Proteomes" id="UP000249688">
    <property type="component" value="Unassembled WGS sequence"/>
</dbReference>
<organism evidence="8 9">
    <name type="scientific">Humitalea rosea</name>
    <dbReference type="NCBI Taxonomy" id="990373"/>
    <lineage>
        <taxon>Bacteria</taxon>
        <taxon>Pseudomonadati</taxon>
        <taxon>Pseudomonadota</taxon>
        <taxon>Alphaproteobacteria</taxon>
        <taxon>Acetobacterales</taxon>
        <taxon>Roseomonadaceae</taxon>
        <taxon>Humitalea</taxon>
    </lineage>
</organism>
<evidence type="ECO:0000256" key="1">
    <source>
        <dbReference type="ARBA" id="ARBA00023224"/>
    </source>
</evidence>
<dbReference type="GO" id="GO:0007165">
    <property type="term" value="P:signal transduction"/>
    <property type="evidence" value="ECO:0007669"/>
    <property type="project" value="UniProtKB-KW"/>
</dbReference>
<evidence type="ECO:0000256" key="5">
    <source>
        <dbReference type="SAM" id="Phobius"/>
    </source>
</evidence>
<keyword evidence="5" id="KW-0812">Transmembrane</keyword>
<protein>
    <submittedName>
        <fullName evidence="8">Methyl-accepting chemotaxis protein</fullName>
    </submittedName>
</protein>